<keyword evidence="3" id="KW-0560">Oxidoreductase</keyword>
<dbReference type="PANTHER" id="PTHR24320">
    <property type="entry name" value="RETINOL DEHYDROGENASE"/>
    <property type="match status" value="1"/>
</dbReference>
<reference evidence="4" key="2">
    <citation type="submission" date="2023-01" db="EMBL/GenBank/DDBJ databases">
        <authorList>
            <person name="Petersen C."/>
        </authorList>
    </citation>
    <scope>NUCLEOTIDE SEQUENCE</scope>
    <source>
        <strain evidence="4">IBT 17514</strain>
    </source>
</reference>
<dbReference type="EMBL" id="JAQJAN010000019">
    <property type="protein sequence ID" value="KAJ5709133.1"/>
    <property type="molecule type" value="Genomic_DNA"/>
</dbReference>
<evidence type="ECO:0000256" key="2">
    <source>
        <dbReference type="ARBA" id="ARBA00022857"/>
    </source>
</evidence>
<accession>A0AAD6MRP5</accession>
<proteinExistence type="inferred from homology"/>
<keyword evidence="2" id="KW-0521">NADP</keyword>
<dbReference type="InterPro" id="IPR002347">
    <property type="entry name" value="SDR_fam"/>
</dbReference>
<organism evidence="4 5">
    <name type="scientific">Penicillium malachiteum</name>
    <dbReference type="NCBI Taxonomy" id="1324776"/>
    <lineage>
        <taxon>Eukaryota</taxon>
        <taxon>Fungi</taxon>
        <taxon>Dikarya</taxon>
        <taxon>Ascomycota</taxon>
        <taxon>Pezizomycotina</taxon>
        <taxon>Eurotiomycetes</taxon>
        <taxon>Eurotiomycetidae</taxon>
        <taxon>Eurotiales</taxon>
        <taxon>Aspergillaceae</taxon>
        <taxon>Penicillium</taxon>
    </lineage>
</organism>
<comment type="caution">
    <text evidence="4">The sequence shown here is derived from an EMBL/GenBank/DDBJ whole genome shotgun (WGS) entry which is preliminary data.</text>
</comment>
<name>A0AAD6MRP5_9EURO</name>
<dbReference type="InterPro" id="IPR036291">
    <property type="entry name" value="NAD(P)-bd_dom_sf"/>
</dbReference>
<keyword evidence="5" id="KW-1185">Reference proteome</keyword>
<sequence length="324" mass="35309">MGVQFSQVFPSKPTFTSNNTPIQAGKIILITGAASGIGFELAKILYGKGAKVYIAGRSEEKARVAIEAIQRDVPQVDGSALIFLPLYLDDLTTIKGTVEIFQKMESRLDMLFNNAGVSQPPVGSLSQQGIELQLATNCLGPFLLTSLLRPLLENATKTAEPGTVRVIWTSSQVVEFSTPPEGMIMSQLTNPPKDPVVNYTNSKLGNWFLAAEMARRDGRNGILSVAQNPGAANTNLLRNARWMKLLSRPLLHSPVLAAHTLLYAGFSPDLTLENHIDAYVIPWGRIHPGVADNLRRAIDRSEDGGSGRAKEFWEFCEKATGEYA</sequence>
<dbReference type="PRINTS" id="PR00081">
    <property type="entry name" value="GDHRDH"/>
</dbReference>
<dbReference type="Proteomes" id="UP001215712">
    <property type="component" value="Unassembled WGS sequence"/>
</dbReference>
<dbReference type="AlphaFoldDB" id="A0AAD6MRP5"/>
<dbReference type="GO" id="GO:0016491">
    <property type="term" value="F:oxidoreductase activity"/>
    <property type="evidence" value="ECO:0007669"/>
    <property type="project" value="UniProtKB-KW"/>
</dbReference>
<reference evidence="4" key="1">
    <citation type="journal article" date="2023" name="IMA Fungus">
        <title>Comparative genomic study of the Penicillium genus elucidates a diverse pangenome and 15 lateral gene transfer events.</title>
        <authorList>
            <person name="Petersen C."/>
            <person name="Sorensen T."/>
            <person name="Nielsen M.R."/>
            <person name="Sondergaard T.E."/>
            <person name="Sorensen J.L."/>
            <person name="Fitzpatrick D.A."/>
            <person name="Frisvad J.C."/>
            <person name="Nielsen K.L."/>
        </authorList>
    </citation>
    <scope>NUCLEOTIDE SEQUENCE</scope>
    <source>
        <strain evidence="4">IBT 17514</strain>
    </source>
</reference>
<dbReference type="Gene3D" id="3.40.50.720">
    <property type="entry name" value="NAD(P)-binding Rossmann-like Domain"/>
    <property type="match status" value="1"/>
</dbReference>
<dbReference type="SUPFAM" id="SSF51735">
    <property type="entry name" value="NAD(P)-binding Rossmann-fold domains"/>
    <property type="match status" value="1"/>
</dbReference>
<dbReference type="Pfam" id="PF00106">
    <property type="entry name" value="adh_short"/>
    <property type="match status" value="1"/>
</dbReference>
<dbReference type="PANTHER" id="PTHR24320:SF236">
    <property type="entry name" value="SHORT-CHAIN DEHYDROGENASE-RELATED"/>
    <property type="match status" value="1"/>
</dbReference>
<evidence type="ECO:0000256" key="1">
    <source>
        <dbReference type="ARBA" id="ARBA00006484"/>
    </source>
</evidence>
<evidence type="ECO:0000256" key="3">
    <source>
        <dbReference type="ARBA" id="ARBA00023002"/>
    </source>
</evidence>
<evidence type="ECO:0000313" key="5">
    <source>
        <dbReference type="Proteomes" id="UP001215712"/>
    </source>
</evidence>
<comment type="similarity">
    <text evidence="1">Belongs to the short-chain dehydrogenases/reductases (SDR) family.</text>
</comment>
<gene>
    <name evidence="4" type="ORF">N7493_010467</name>
</gene>
<protein>
    <submittedName>
        <fullName evidence="4">NAD(P)-binding protein</fullName>
    </submittedName>
</protein>
<evidence type="ECO:0000313" key="4">
    <source>
        <dbReference type="EMBL" id="KAJ5709133.1"/>
    </source>
</evidence>